<keyword evidence="3" id="KW-1003">Cell membrane</keyword>
<evidence type="ECO:0000256" key="2">
    <source>
        <dbReference type="ARBA" id="ARBA00022448"/>
    </source>
</evidence>
<evidence type="ECO:0000256" key="9">
    <source>
        <dbReference type="SAM" id="Phobius"/>
    </source>
</evidence>
<evidence type="ECO:0000313" key="10">
    <source>
        <dbReference type="EMBL" id="SHK17487.1"/>
    </source>
</evidence>
<keyword evidence="11" id="KW-1185">Reference proteome</keyword>
<evidence type="ECO:0000256" key="8">
    <source>
        <dbReference type="ARBA" id="ARBA00037998"/>
    </source>
</evidence>
<feature type="transmembrane region" description="Helical" evidence="9">
    <location>
        <begin position="37"/>
        <end position="56"/>
    </location>
</feature>
<protein>
    <submittedName>
        <fullName evidence="10">Amino acid/amide ABC transporter membrane protein 1, HAAT family</fullName>
    </submittedName>
</protein>
<dbReference type="Pfam" id="PF02653">
    <property type="entry name" value="BPD_transp_2"/>
    <property type="match status" value="1"/>
</dbReference>
<dbReference type="CDD" id="cd06582">
    <property type="entry name" value="TM_PBP1_LivH_like"/>
    <property type="match status" value="1"/>
</dbReference>
<evidence type="ECO:0000256" key="1">
    <source>
        <dbReference type="ARBA" id="ARBA00004651"/>
    </source>
</evidence>
<reference evidence="10 11" key="1">
    <citation type="submission" date="2016-11" db="EMBL/GenBank/DDBJ databases">
        <authorList>
            <person name="Varghese N."/>
            <person name="Submissions S."/>
        </authorList>
    </citation>
    <scope>NUCLEOTIDE SEQUENCE [LARGE SCALE GENOMIC DNA]</scope>
    <source>
        <strain evidence="10 11">DSM 29620</strain>
    </source>
</reference>
<sequence>MIWFETLFSGLTLGGLYALFGLGLSLIFGVMKIANIAHGELVIAGAFLAFAVVDLLPVPLWLLLPLVTMGMFAVGYALQSALVNRVLGDDPLPPLLLTFGISIVAQNLLVEIFGADNRALDPGWLATARIGPVWFPVGLLPLGTLILTVVLFGVLHLGIGHTRWGRIVRATSDDPALVGLFGVKRRRVFAVVMGVSAALAALAGVLLAMRSSVTPFSGVERLLIAFEVIVIGGLGSIWASLLGGLALGLVHVISFRLDPASGLLYGHILLLVILLIRPEGLAGRKVTR</sequence>
<dbReference type="OrthoDB" id="9810089at2"/>
<keyword evidence="5" id="KW-0029">Amino-acid transport</keyword>
<keyword evidence="7 9" id="KW-0472">Membrane</keyword>
<keyword evidence="6 9" id="KW-1133">Transmembrane helix</keyword>
<dbReference type="GO" id="GO:0022857">
    <property type="term" value="F:transmembrane transporter activity"/>
    <property type="evidence" value="ECO:0007669"/>
    <property type="project" value="InterPro"/>
</dbReference>
<dbReference type="InterPro" id="IPR052157">
    <property type="entry name" value="BCAA_transport_permease"/>
</dbReference>
<evidence type="ECO:0000256" key="6">
    <source>
        <dbReference type="ARBA" id="ARBA00022989"/>
    </source>
</evidence>
<dbReference type="EMBL" id="FQZZ01000003">
    <property type="protein sequence ID" value="SHK17487.1"/>
    <property type="molecule type" value="Genomic_DNA"/>
</dbReference>
<evidence type="ECO:0000256" key="7">
    <source>
        <dbReference type="ARBA" id="ARBA00023136"/>
    </source>
</evidence>
<dbReference type="InterPro" id="IPR001851">
    <property type="entry name" value="ABC_transp_permease"/>
</dbReference>
<feature type="transmembrane region" description="Helical" evidence="9">
    <location>
        <begin position="262"/>
        <end position="278"/>
    </location>
</feature>
<organism evidence="10 11">
    <name type="scientific">Lutimaribacter pacificus</name>
    <dbReference type="NCBI Taxonomy" id="391948"/>
    <lineage>
        <taxon>Bacteria</taxon>
        <taxon>Pseudomonadati</taxon>
        <taxon>Pseudomonadota</taxon>
        <taxon>Alphaproteobacteria</taxon>
        <taxon>Rhodobacterales</taxon>
        <taxon>Roseobacteraceae</taxon>
        <taxon>Lutimaribacter</taxon>
    </lineage>
</organism>
<name>A0A1H0IUI3_9RHOB</name>
<evidence type="ECO:0000256" key="5">
    <source>
        <dbReference type="ARBA" id="ARBA00022970"/>
    </source>
</evidence>
<dbReference type="PANTHER" id="PTHR11795:SF445">
    <property type="entry name" value="AMINO ACID ABC TRANSPORTER PERMEASE PROTEIN"/>
    <property type="match status" value="1"/>
</dbReference>
<proteinExistence type="inferred from homology"/>
<keyword evidence="2" id="KW-0813">Transport</keyword>
<evidence type="ECO:0000256" key="4">
    <source>
        <dbReference type="ARBA" id="ARBA00022692"/>
    </source>
</evidence>
<feature type="transmembrane region" description="Helical" evidence="9">
    <location>
        <begin position="188"/>
        <end position="210"/>
    </location>
</feature>
<feature type="transmembrane region" description="Helical" evidence="9">
    <location>
        <begin position="95"/>
        <end position="113"/>
    </location>
</feature>
<feature type="transmembrane region" description="Helical" evidence="9">
    <location>
        <begin position="133"/>
        <end position="159"/>
    </location>
</feature>
<accession>A0A1H0IUI3</accession>
<evidence type="ECO:0000313" key="11">
    <source>
        <dbReference type="Proteomes" id="UP000324252"/>
    </source>
</evidence>
<dbReference type="GO" id="GO:0005886">
    <property type="term" value="C:plasma membrane"/>
    <property type="evidence" value="ECO:0007669"/>
    <property type="project" value="UniProtKB-SubCell"/>
</dbReference>
<feature type="transmembrane region" description="Helical" evidence="9">
    <location>
        <begin position="222"/>
        <end position="250"/>
    </location>
</feature>
<keyword evidence="4 9" id="KW-0812">Transmembrane</keyword>
<feature type="transmembrane region" description="Helical" evidence="9">
    <location>
        <begin position="62"/>
        <end position="83"/>
    </location>
</feature>
<dbReference type="GO" id="GO:0006865">
    <property type="term" value="P:amino acid transport"/>
    <property type="evidence" value="ECO:0007669"/>
    <property type="project" value="UniProtKB-KW"/>
</dbReference>
<gene>
    <name evidence="10" type="ORF">SAMN05444142_103525</name>
</gene>
<dbReference type="AlphaFoldDB" id="A0A1H0IUI3"/>
<dbReference type="Proteomes" id="UP000324252">
    <property type="component" value="Unassembled WGS sequence"/>
</dbReference>
<comment type="similarity">
    <text evidence="8">Belongs to the binding-protein-dependent transport system permease family. LivHM subfamily.</text>
</comment>
<dbReference type="RefSeq" id="WP_149788630.1">
    <property type="nucleotide sequence ID" value="NZ_FNIO01000005.1"/>
</dbReference>
<dbReference type="PANTHER" id="PTHR11795">
    <property type="entry name" value="BRANCHED-CHAIN AMINO ACID TRANSPORT SYSTEM PERMEASE PROTEIN LIVH"/>
    <property type="match status" value="1"/>
</dbReference>
<evidence type="ECO:0000256" key="3">
    <source>
        <dbReference type="ARBA" id="ARBA00022475"/>
    </source>
</evidence>
<feature type="transmembrane region" description="Helical" evidence="9">
    <location>
        <begin position="6"/>
        <end position="30"/>
    </location>
</feature>
<comment type="subcellular location">
    <subcellularLocation>
        <location evidence="1">Cell membrane</location>
        <topology evidence="1">Multi-pass membrane protein</topology>
    </subcellularLocation>
</comment>